<dbReference type="OrthoDB" id="1427532at2"/>
<sequence length="321" mass="37120">MINRGKYNIESYAHILNTDRSILKLNPIIEKFGYSFMCVTASEFEKEFSEILNIPKNTERKLTIIIGREQHGISHELHHALIHNPVFGLRFMHMEYPEIILLKKNENFELTGGFYDSSIEMNAFTSFHSFVSDLLLQLRLLKAGEIFCSQSFQITSETRQISFRRFEVSIGSFGDYILNDVEVDVLSKTLKHNFESNSLTELAVKNFNIVYNLPDGRIRFITLMTCLESLFNQGKEQIAHTIARHLAIILSKNKDEFIENYTRTKKLYNARNAIVHGSEHKGNLVEDYLDLAEKVRKAINYCNKSELSKEGLFAELNTRGF</sequence>
<dbReference type="STRING" id="687842.ASU31_00925"/>
<dbReference type="Proteomes" id="UP000051950">
    <property type="component" value="Unassembled WGS sequence"/>
</dbReference>
<organism evidence="1 2">
    <name type="scientific">Pedobacter ginsenosidimutans</name>
    <dbReference type="NCBI Taxonomy" id="687842"/>
    <lineage>
        <taxon>Bacteria</taxon>
        <taxon>Pseudomonadati</taxon>
        <taxon>Bacteroidota</taxon>
        <taxon>Sphingobacteriia</taxon>
        <taxon>Sphingobacteriales</taxon>
        <taxon>Sphingobacteriaceae</taxon>
        <taxon>Pedobacter</taxon>
    </lineage>
</organism>
<evidence type="ECO:0000313" key="2">
    <source>
        <dbReference type="Proteomes" id="UP000051950"/>
    </source>
</evidence>
<protein>
    <submittedName>
        <fullName evidence="1">Uncharacterized protein</fullName>
    </submittedName>
</protein>
<proteinExistence type="predicted"/>
<dbReference type="EMBL" id="LMZQ01000001">
    <property type="protein sequence ID" value="KRT17889.1"/>
    <property type="molecule type" value="Genomic_DNA"/>
</dbReference>
<name>A0A0T5VVI8_9SPHI</name>
<comment type="caution">
    <text evidence="1">The sequence shown here is derived from an EMBL/GenBank/DDBJ whole genome shotgun (WGS) entry which is preliminary data.</text>
</comment>
<accession>A0A0T5VVI8</accession>
<dbReference type="RefSeq" id="WP_057930519.1">
    <property type="nucleotide sequence ID" value="NZ_LMZQ01000001.1"/>
</dbReference>
<dbReference type="AlphaFoldDB" id="A0A0T5VVI8"/>
<evidence type="ECO:0000313" key="1">
    <source>
        <dbReference type="EMBL" id="KRT17889.1"/>
    </source>
</evidence>
<gene>
    <name evidence="1" type="ORF">ASU31_00925</name>
</gene>
<keyword evidence="2" id="KW-1185">Reference proteome</keyword>
<reference evidence="1 2" key="1">
    <citation type="submission" date="2015-11" db="EMBL/GenBank/DDBJ databases">
        <title>Sequence of Pedobacter ginsenosidimutans.</title>
        <authorList>
            <person name="Carson E."/>
            <person name="Keyser V."/>
            <person name="Newman J."/>
            <person name="Miller J."/>
        </authorList>
    </citation>
    <scope>NUCLEOTIDE SEQUENCE [LARGE SCALE GENOMIC DNA]</scope>
    <source>
        <strain evidence="1 2">KACC 14530</strain>
    </source>
</reference>